<keyword evidence="4" id="KW-0238">DNA-binding</keyword>
<dbReference type="Gene3D" id="1.20.1260.10">
    <property type="match status" value="1"/>
</dbReference>
<dbReference type="Proteomes" id="UP000295705">
    <property type="component" value="Unassembled WGS sequence"/>
</dbReference>
<name>A0A4R6VCU7_9PSEU</name>
<dbReference type="Pfam" id="PF00210">
    <property type="entry name" value="Ferritin"/>
    <property type="match status" value="1"/>
</dbReference>
<sequence length="159" mass="17424">MATTTPITSPLSDDAKQTVGTVLQDSLADYVDLSLTAKQWHWNVVGTTFRDAHLHLDELTDLARTYSDEVAERAAALGVSPDGRAETVAKSSGLPTTDEGWRTVEDVNQAVVETLATLIARMRERIAVTDEPDPVTQDLLIAHTAKLEEAHWMWQAKTA</sequence>
<dbReference type="SUPFAM" id="SSF47240">
    <property type="entry name" value="Ferritin-like"/>
    <property type="match status" value="1"/>
</dbReference>
<comment type="similarity">
    <text evidence="1 2">Belongs to the Dps family.</text>
</comment>
<proteinExistence type="inferred from homology"/>
<dbReference type="OrthoDB" id="9797687at2"/>
<reference evidence="4 5" key="1">
    <citation type="submission" date="2019-03" db="EMBL/GenBank/DDBJ databases">
        <title>Genomic Encyclopedia of Type Strains, Phase IV (KMG-IV): sequencing the most valuable type-strain genomes for metagenomic binning, comparative biology and taxonomic classification.</title>
        <authorList>
            <person name="Goeker M."/>
        </authorList>
    </citation>
    <scope>NUCLEOTIDE SEQUENCE [LARGE SCALE GENOMIC DNA]</scope>
    <source>
        <strain evidence="4 5">DSM 45775</strain>
    </source>
</reference>
<organism evidence="4 5">
    <name type="scientific">Actinomycetospora succinea</name>
    <dbReference type="NCBI Taxonomy" id="663603"/>
    <lineage>
        <taxon>Bacteria</taxon>
        <taxon>Bacillati</taxon>
        <taxon>Actinomycetota</taxon>
        <taxon>Actinomycetes</taxon>
        <taxon>Pseudonocardiales</taxon>
        <taxon>Pseudonocardiaceae</taxon>
        <taxon>Actinomycetospora</taxon>
    </lineage>
</organism>
<keyword evidence="5" id="KW-1185">Reference proteome</keyword>
<evidence type="ECO:0000313" key="4">
    <source>
        <dbReference type="EMBL" id="TDQ60613.1"/>
    </source>
</evidence>
<comment type="caution">
    <text evidence="4">The sequence shown here is derived from an EMBL/GenBank/DDBJ whole genome shotgun (WGS) entry which is preliminary data.</text>
</comment>
<dbReference type="InterPro" id="IPR009078">
    <property type="entry name" value="Ferritin-like_SF"/>
</dbReference>
<dbReference type="InterPro" id="IPR008331">
    <property type="entry name" value="Ferritin_DPS_dom"/>
</dbReference>
<dbReference type="EMBL" id="SNYO01000003">
    <property type="protein sequence ID" value="TDQ60613.1"/>
    <property type="molecule type" value="Genomic_DNA"/>
</dbReference>
<dbReference type="GO" id="GO:0003677">
    <property type="term" value="F:DNA binding"/>
    <property type="evidence" value="ECO:0007669"/>
    <property type="project" value="UniProtKB-KW"/>
</dbReference>
<dbReference type="InterPro" id="IPR002177">
    <property type="entry name" value="DPS_DNA-bd"/>
</dbReference>
<dbReference type="PANTHER" id="PTHR42932:SF2">
    <property type="entry name" value="DNA PROTECTION DURING STARVATION PROTEIN 1"/>
    <property type="match status" value="1"/>
</dbReference>
<evidence type="ECO:0000256" key="2">
    <source>
        <dbReference type="RuleBase" id="RU003875"/>
    </source>
</evidence>
<dbReference type="PIRSF" id="PIRSF005900">
    <property type="entry name" value="Dps"/>
    <property type="match status" value="1"/>
</dbReference>
<accession>A0A4R6VCU7</accession>
<feature type="domain" description="Ferritin/DPS" evidence="3">
    <location>
        <begin position="23"/>
        <end position="156"/>
    </location>
</feature>
<dbReference type="PANTHER" id="PTHR42932">
    <property type="entry name" value="GENERAL STRESS PROTEIN 20U"/>
    <property type="match status" value="1"/>
</dbReference>
<dbReference type="InterPro" id="IPR012347">
    <property type="entry name" value="Ferritin-like"/>
</dbReference>
<dbReference type="CDD" id="cd01043">
    <property type="entry name" value="DPS"/>
    <property type="match status" value="1"/>
</dbReference>
<evidence type="ECO:0000256" key="1">
    <source>
        <dbReference type="ARBA" id="ARBA00009497"/>
    </source>
</evidence>
<protein>
    <submittedName>
        <fullName evidence="4">Starvation-inducible DNA-binding protein</fullName>
    </submittedName>
</protein>
<dbReference type="PRINTS" id="PR01346">
    <property type="entry name" value="HELNAPAPROT"/>
</dbReference>
<dbReference type="RefSeq" id="WP_133826472.1">
    <property type="nucleotide sequence ID" value="NZ_BAABHR010000016.1"/>
</dbReference>
<gene>
    <name evidence="4" type="ORF">EV188_103108</name>
</gene>
<dbReference type="AlphaFoldDB" id="A0A4R6VCU7"/>
<evidence type="ECO:0000313" key="5">
    <source>
        <dbReference type="Proteomes" id="UP000295705"/>
    </source>
</evidence>
<evidence type="ECO:0000259" key="3">
    <source>
        <dbReference type="Pfam" id="PF00210"/>
    </source>
</evidence>
<dbReference type="GO" id="GO:0008199">
    <property type="term" value="F:ferric iron binding"/>
    <property type="evidence" value="ECO:0007669"/>
    <property type="project" value="InterPro"/>
</dbReference>